<dbReference type="STRING" id="1073089.A0A1L9R653"/>
<dbReference type="AlphaFoldDB" id="A0A1L9R653"/>
<feature type="region of interest" description="Disordered" evidence="1">
    <location>
        <begin position="188"/>
        <end position="267"/>
    </location>
</feature>
<accession>A0A1L9R653</accession>
<dbReference type="GeneID" id="63747447"/>
<dbReference type="GO" id="GO:0005935">
    <property type="term" value="C:cellular bud neck"/>
    <property type="evidence" value="ECO:0007669"/>
    <property type="project" value="TreeGrafter"/>
</dbReference>
<keyword evidence="2" id="KW-1133">Transmembrane helix</keyword>
<dbReference type="GO" id="GO:0005886">
    <property type="term" value="C:plasma membrane"/>
    <property type="evidence" value="ECO:0007669"/>
    <property type="project" value="TreeGrafter"/>
</dbReference>
<protein>
    <submittedName>
        <fullName evidence="3">Uncharacterized protein</fullName>
    </submittedName>
</protein>
<dbReference type="RefSeq" id="XP_040684078.1">
    <property type="nucleotide sequence ID" value="XM_040831599.1"/>
</dbReference>
<feature type="transmembrane region" description="Helical" evidence="2">
    <location>
        <begin position="42"/>
        <end position="63"/>
    </location>
</feature>
<dbReference type="InterPro" id="IPR037504">
    <property type="entry name" value="PSI_induc_2"/>
</dbReference>
<proteinExistence type="predicted"/>
<organism evidence="3 4">
    <name type="scientific">Aspergillus wentii DTO 134E9</name>
    <dbReference type="NCBI Taxonomy" id="1073089"/>
    <lineage>
        <taxon>Eukaryota</taxon>
        <taxon>Fungi</taxon>
        <taxon>Dikarya</taxon>
        <taxon>Ascomycota</taxon>
        <taxon>Pezizomycotina</taxon>
        <taxon>Eurotiomycetes</taxon>
        <taxon>Eurotiomycetidae</taxon>
        <taxon>Eurotiales</taxon>
        <taxon>Aspergillaceae</taxon>
        <taxon>Aspergillus</taxon>
        <taxon>Aspergillus subgen. Cremei</taxon>
    </lineage>
</organism>
<keyword evidence="4" id="KW-1185">Reference proteome</keyword>
<dbReference type="PANTHER" id="PTHR40018:SF1">
    <property type="entry name" value="[PSI+] INDUCTION PROTEIN 2"/>
    <property type="match status" value="1"/>
</dbReference>
<reference evidence="4" key="1">
    <citation type="journal article" date="2017" name="Genome Biol.">
        <title>Comparative genomics reveals high biological diversity and specific adaptations in the industrially and medically important fungal genus Aspergillus.</title>
        <authorList>
            <person name="de Vries R.P."/>
            <person name="Riley R."/>
            <person name="Wiebenga A."/>
            <person name="Aguilar-Osorio G."/>
            <person name="Amillis S."/>
            <person name="Uchima C.A."/>
            <person name="Anderluh G."/>
            <person name="Asadollahi M."/>
            <person name="Askin M."/>
            <person name="Barry K."/>
            <person name="Battaglia E."/>
            <person name="Bayram O."/>
            <person name="Benocci T."/>
            <person name="Braus-Stromeyer S.A."/>
            <person name="Caldana C."/>
            <person name="Canovas D."/>
            <person name="Cerqueira G.C."/>
            <person name="Chen F."/>
            <person name="Chen W."/>
            <person name="Choi C."/>
            <person name="Clum A."/>
            <person name="Dos Santos R.A."/>
            <person name="Damasio A.R."/>
            <person name="Diallinas G."/>
            <person name="Emri T."/>
            <person name="Fekete E."/>
            <person name="Flipphi M."/>
            <person name="Freyberg S."/>
            <person name="Gallo A."/>
            <person name="Gournas C."/>
            <person name="Habgood R."/>
            <person name="Hainaut M."/>
            <person name="Harispe M.L."/>
            <person name="Henrissat B."/>
            <person name="Hilden K.S."/>
            <person name="Hope R."/>
            <person name="Hossain A."/>
            <person name="Karabika E."/>
            <person name="Karaffa L."/>
            <person name="Karanyi Z."/>
            <person name="Krasevec N."/>
            <person name="Kuo A."/>
            <person name="Kusch H."/>
            <person name="LaButti K."/>
            <person name="Lagendijk E.L."/>
            <person name="Lapidus A."/>
            <person name="Levasseur A."/>
            <person name="Lindquist E."/>
            <person name="Lipzen A."/>
            <person name="Logrieco A.F."/>
            <person name="MacCabe A."/>
            <person name="Maekelae M.R."/>
            <person name="Malavazi I."/>
            <person name="Melin P."/>
            <person name="Meyer V."/>
            <person name="Mielnichuk N."/>
            <person name="Miskei M."/>
            <person name="Molnar A.P."/>
            <person name="Mule G."/>
            <person name="Ngan C.Y."/>
            <person name="Orejas M."/>
            <person name="Orosz E."/>
            <person name="Ouedraogo J.P."/>
            <person name="Overkamp K.M."/>
            <person name="Park H.-S."/>
            <person name="Perrone G."/>
            <person name="Piumi F."/>
            <person name="Punt P.J."/>
            <person name="Ram A.F."/>
            <person name="Ramon A."/>
            <person name="Rauscher S."/>
            <person name="Record E."/>
            <person name="Riano-Pachon D.M."/>
            <person name="Robert V."/>
            <person name="Roehrig J."/>
            <person name="Ruller R."/>
            <person name="Salamov A."/>
            <person name="Salih N.S."/>
            <person name="Samson R.A."/>
            <person name="Sandor E."/>
            <person name="Sanguinetti M."/>
            <person name="Schuetze T."/>
            <person name="Sepcic K."/>
            <person name="Shelest E."/>
            <person name="Sherlock G."/>
            <person name="Sophianopoulou V."/>
            <person name="Squina F.M."/>
            <person name="Sun H."/>
            <person name="Susca A."/>
            <person name="Todd R.B."/>
            <person name="Tsang A."/>
            <person name="Unkles S.E."/>
            <person name="van de Wiele N."/>
            <person name="van Rossen-Uffink D."/>
            <person name="Oliveira J.V."/>
            <person name="Vesth T.C."/>
            <person name="Visser J."/>
            <person name="Yu J.-H."/>
            <person name="Zhou M."/>
            <person name="Andersen M.R."/>
            <person name="Archer D.B."/>
            <person name="Baker S.E."/>
            <person name="Benoit I."/>
            <person name="Brakhage A.A."/>
            <person name="Braus G.H."/>
            <person name="Fischer R."/>
            <person name="Frisvad J.C."/>
            <person name="Goldman G.H."/>
            <person name="Houbraken J."/>
            <person name="Oakley B."/>
            <person name="Pocsi I."/>
            <person name="Scazzocchio C."/>
            <person name="Seiboth B."/>
            <person name="vanKuyk P.A."/>
            <person name="Wortman J."/>
            <person name="Dyer P.S."/>
            <person name="Grigoriev I.V."/>
        </authorList>
    </citation>
    <scope>NUCLEOTIDE SEQUENCE [LARGE SCALE GENOMIC DNA]</scope>
    <source>
        <strain evidence="4">DTO 134E9</strain>
    </source>
</reference>
<feature type="region of interest" description="Disordered" evidence="1">
    <location>
        <begin position="138"/>
        <end position="164"/>
    </location>
</feature>
<feature type="region of interest" description="Disordered" evidence="1">
    <location>
        <begin position="95"/>
        <end position="124"/>
    </location>
</feature>
<evidence type="ECO:0000256" key="2">
    <source>
        <dbReference type="SAM" id="Phobius"/>
    </source>
</evidence>
<keyword evidence="2" id="KW-0812">Transmembrane</keyword>
<feature type="compositionally biased region" description="Pro residues" evidence="1">
    <location>
        <begin position="312"/>
        <end position="340"/>
    </location>
</feature>
<dbReference type="PANTHER" id="PTHR40018">
    <property type="entry name" value="[PSI+] INDUCTION PROTEIN 2"/>
    <property type="match status" value="1"/>
</dbReference>
<feature type="region of interest" description="Disordered" evidence="1">
    <location>
        <begin position="286"/>
        <end position="416"/>
    </location>
</feature>
<dbReference type="VEuPathDB" id="FungiDB:ASPWEDRAFT_177057"/>
<evidence type="ECO:0000256" key="1">
    <source>
        <dbReference type="SAM" id="MobiDB-lite"/>
    </source>
</evidence>
<evidence type="ECO:0000313" key="4">
    <source>
        <dbReference type="Proteomes" id="UP000184383"/>
    </source>
</evidence>
<keyword evidence="2" id="KW-0472">Membrane</keyword>
<gene>
    <name evidence="3" type="ORF">ASPWEDRAFT_177057</name>
</gene>
<dbReference type="Proteomes" id="UP000184383">
    <property type="component" value="Unassembled WGS sequence"/>
</dbReference>
<name>A0A1L9R653_ASPWE</name>
<sequence>MSPVLDKTPNPLWARDAISDLKSAPQTFSSWDSCMAKSYCKWPVIVAIIVGAVIVIAILACVINCLCCGIQCCTGCCRCLSCCCPSGRRRGNKSKYLDEQSPYNNQPYNQPPAPSNNIYQPSPAPPVYRGAQVSRYDSPSTARFDAPSSPAASKVNDDALPAMPSWDDAVTRRVEDKNAHVDEMEMEPLNPSQEPHRMHSGARSNTPAFMGVPPVRTGTSSSYYPESRYDAPSTYGAHTPAPASPGHSPYDNQPYADYNQPPPFHAMSPAMSPAPAAYSPYDPMPSASPAADMSRPVPYCQPSPGSGMPFRQPSPGPNMPLRQPSPGPNFPFRQPSPGPGVPFRQASPGPNAPFRQPSPAGYAQSPIYRGVSPSLPPSSPPPPFTATPSSLDMHVNEPAGRPPSLLQSGRKPATNF</sequence>
<evidence type="ECO:0000313" key="3">
    <source>
        <dbReference type="EMBL" id="OJJ30401.1"/>
    </source>
</evidence>
<dbReference type="EMBL" id="KV878217">
    <property type="protein sequence ID" value="OJJ30401.1"/>
    <property type="molecule type" value="Genomic_DNA"/>
</dbReference>
<dbReference type="OrthoDB" id="5401332at2759"/>
<feature type="compositionally biased region" description="Pro residues" evidence="1">
    <location>
        <begin position="374"/>
        <end position="385"/>
    </location>
</feature>